<evidence type="ECO:0000256" key="7">
    <source>
        <dbReference type="ARBA" id="ARBA00023136"/>
    </source>
</evidence>
<dbReference type="RefSeq" id="WP_150022415.1">
    <property type="nucleotide sequence ID" value="NZ_VWOJ01000001.1"/>
</dbReference>
<dbReference type="CDD" id="cd04187">
    <property type="entry name" value="DPM1_like_bac"/>
    <property type="match status" value="1"/>
</dbReference>
<name>A0A5M6ZKN1_9PROT</name>
<keyword evidence="5 9" id="KW-0812">Transmembrane</keyword>
<evidence type="ECO:0000256" key="8">
    <source>
        <dbReference type="ARBA" id="ARBA00038152"/>
    </source>
</evidence>
<keyword evidence="6 9" id="KW-1133">Transmembrane helix</keyword>
<feature type="transmembrane region" description="Helical" evidence="9">
    <location>
        <begin position="273"/>
        <end position="298"/>
    </location>
</feature>
<evidence type="ECO:0000256" key="4">
    <source>
        <dbReference type="ARBA" id="ARBA00022679"/>
    </source>
</evidence>
<dbReference type="EMBL" id="VWOJ01000001">
    <property type="protein sequence ID" value="KAA5805383.1"/>
    <property type="molecule type" value="Genomic_DNA"/>
</dbReference>
<evidence type="ECO:0000256" key="6">
    <source>
        <dbReference type="ARBA" id="ARBA00022989"/>
    </source>
</evidence>
<gene>
    <name evidence="11" type="ORF">F1654_05230</name>
</gene>
<dbReference type="PANTHER" id="PTHR48090">
    <property type="entry name" value="UNDECAPRENYL-PHOSPHATE 4-DEOXY-4-FORMAMIDO-L-ARABINOSE TRANSFERASE-RELATED"/>
    <property type="match status" value="1"/>
</dbReference>
<accession>A0A5M6ZKN1</accession>
<reference evidence="11 12" key="1">
    <citation type="submission" date="2019-09" db="EMBL/GenBank/DDBJ databases">
        <authorList>
            <person name="Kevbrin V."/>
            <person name="Grouzdev D.S."/>
        </authorList>
    </citation>
    <scope>NUCLEOTIDE SEQUENCE [LARGE SCALE GENOMIC DNA]</scope>
    <source>
        <strain evidence="11 12">G-192</strain>
    </source>
</reference>
<evidence type="ECO:0000313" key="12">
    <source>
        <dbReference type="Proteomes" id="UP000325122"/>
    </source>
</evidence>
<dbReference type="GO" id="GO:0016757">
    <property type="term" value="F:glycosyltransferase activity"/>
    <property type="evidence" value="ECO:0007669"/>
    <property type="project" value="UniProtKB-KW"/>
</dbReference>
<evidence type="ECO:0000256" key="9">
    <source>
        <dbReference type="SAM" id="Phobius"/>
    </source>
</evidence>
<dbReference type="InterPro" id="IPR001173">
    <property type="entry name" value="Glyco_trans_2-like"/>
</dbReference>
<keyword evidence="7 9" id="KW-0472">Membrane</keyword>
<feature type="domain" description="Glycosyltransferase 2-like" evidence="10">
    <location>
        <begin position="15"/>
        <end position="178"/>
    </location>
</feature>
<organism evidence="11 12">
    <name type="scientific">Alkalicaulis satelles</name>
    <dbReference type="NCBI Taxonomy" id="2609175"/>
    <lineage>
        <taxon>Bacteria</taxon>
        <taxon>Pseudomonadati</taxon>
        <taxon>Pseudomonadota</taxon>
        <taxon>Alphaproteobacteria</taxon>
        <taxon>Maricaulales</taxon>
        <taxon>Maricaulaceae</taxon>
        <taxon>Alkalicaulis</taxon>
    </lineage>
</organism>
<protein>
    <submittedName>
        <fullName evidence="11">Glycosyltransferase family 2 protein</fullName>
    </submittedName>
</protein>
<dbReference type="PANTHER" id="PTHR48090:SF1">
    <property type="entry name" value="PROPHAGE BACTOPRENOL GLUCOSYL TRANSFERASE HOMOLOG"/>
    <property type="match status" value="1"/>
</dbReference>
<dbReference type="InterPro" id="IPR050256">
    <property type="entry name" value="Glycosyltransferase_2"/>
</dbReference>
<dbReference type="Proteomes" id="UP000325122">
    <property type="component" value="Unassembled WGS sequence"/>
</dbReference>
<proteinExistence type="inferred from homology"/>
<comment type="caution">
    <text evidence="11">The sequence shown here is derived from an EMBL/GenBank/DDBJ whole genome shotgun (WGS) entry which is preliminary data.</text>
</comment>
<comment type="subcellular location">
    <subcellularLocation>
        <location evidence="1">Cell membrane</location>
        <topology evidence="1">Multi-pass membrane protein</topology>
    </subcellularLocation>
</comment>
<dbReference type="FunFam" id="3.90.550.10:FF:000079">
    <property type="entry name" value="Probable glycosyl transferase"/>
    <property type="match status" value="1"/>
</dbReference>
<sequence>MALTPAPRPPSPLISLVIPCFNEADSVAPFMDAVRPVLAGLDDCRFEYVFVVDGATDATLEQLVALAEADPGVTIVQLSRNFGKEAALTAGLDHAAGDAIVPIDIDLQDPPEVIAAFIAKWREGYDMVYGVRASRAADNWAKRGAARAFYALFNRFSDVKIPADAGDFRLMDRRVAEAVKRLPERNRFMKGLVAWVGFSSTAVFYDRAPRAAGRTQFNLPKLWAFALDGMAGFSTLPIRIWTYLGLVFAMGALVYAVYLTVRTLAFGADVPGYASLMVAVLIAAAMQMISVGVLGEYIGRLFTEAKARPVYLVDRIYRRPEPRPEPSGTSQP</sequence>
<evidence type="ECO:0000256" key="1">
    <source>
        <dbReference type="ARBA" id="ARBA00004651"/>
    </source>
</evidence>
<keyword evidence="12" id="KW-1185">Reference proteome</keyword>
<dbReference type="SUPFAM" id="SSF53448">
    <property type="entry name" value="Nucleotide-diphospho-sugar transferases"/>
    <property type="match status" value="1"/>
</dbReference>
<dbReference type="InterPro" id="IPR029044">
    <property type="entry name" value="Nucleotide-diphossugar_trans"/>
</dbReference>
<feature type="transmembrane region" description="Helical" evidence="9">
    <location>
        <begin position="240"/>
        <end position="261"/>
    </location>
</feature>
<keyword evidence="4 11" id="KW-0808">Transferase</keyword>
<evidence type="ECO:0000259" key="10">
    <source>
        <dbReference type="Pfam" id="PF00535"/>
    </source>
</evidence>
<evidence type="ECO:0000256" key="3">
    <source>
        <dbReference type="ARBA" id="ARBA00022676"/>
    </source>
</evidence>
<evidence type="ECO:0000256" key="2">
    <source>
        <dbReference type="ARBA" id="ARBA00022475"/>
    </source>
</evidence>
<keyword evidence="3" id="KW-0328">Glycosyltransferase</keyword>
<keyword evidence="2" id="KW-1003">Cell membrane</keyword>
<dbReference type="Gene3D" id="3.90.550.10">
    <property type="entry name" value="Spore Coat Polysaccharide Biosynthesis Protein SpsA, Chain A"/>
    <property type="match status" value="1"/>
</dbReference>
<evidence type="ECO:0000313" key="11">
    <source>
        <dbReference type="EMBL" id="KAA5805383.1"/>
    </source>
</evidence>
<dbReference type="GO" id="GO:0005886">
    <property type="term" value="C:plasma membrane"/>
    <property type="evidence" value="ECO:0007669"/>
    <property type="project" value="UniProtKB-SubCell"/>
</dbReference>
<evidence type="ECO:0000256" key="5">
    <source>
        <dbReference type="ARBA" id="ARBA00022692"/>
    </source>
</evidence>
<comment type="similarity">
    <text evidence="8">Belongs to the glycosyltransferase 2 family. GtrB subfamily.</text>
</comment>
<dbReference type="AlphaFoldDB" id="A0A5M6ZKN1"/>
<dbReference type="Pfam" id="PF00535">
    <property type="entry name" value="Glycos_transf_2"/>
    <property type="match status" value="1"/>
</dbReference>